<gene>
    <name evidence="4" type="ORF">BN977_03934</name>
</gene>
<reference evidence="4" key="1">
    <citation type="submission" date="2014-03" db="EMBL/GenBank/DDBJ databases">
        <title>Draft Genome Sequence of Mycobacterium cosmeticum DSM 44829.</title>
        <authorList>
            <person name="Croce O."/>
            <person name="Robert C."/>
            <person name="Raoult D."/>
            <person name="Drancourt M."/>
        </authorList>
    </citation>
    <scope>NUCLEOTIDE SEQUENCE [LARGE SCALE GENOMIC DNA]</scope>
    <source>
        <strain evidence="4">DSM 44829</strain>
    </source>
</reference>
<keyword evidence="2" id="KW-0520">NAD</keyword>
<dbReference type="InterPro" id="IPR036291">
    <property type="entry name" value="NAD(P)-bd_dom_sf"/>
</dbReference>
<keyword evidence="5" id="KW-1185">Reference proteome</keyword>
<dbReference type="SUPFAM" id="SSF51735">
    <property type="entry name" value="NAD(P)-binding Rossmann-fold domains"/>
    <property type="match status" value="1"/>
</dbReference>
<evidence type="ECO:0000259" key="3">
    <source>
        <dbReference type="Pfam" id="PF02826"/>
    </source>
</evidence>
<dbReference type="RefSeq" id="WP_024450996.1">
    <property type="nucleotide sequence ID" value="NZ_CCBB010000003.1"/>
</dbReference>
<protein>
    <submittedName>
        <fullName evidence="4">D-isomer specific 2-hydroxyacid dehydrogenase</fullName>
    </submittedName>
</protein>
<comment type="caution">
    <text evidence="4">The sequence shown here is derived from an EMBL/GenBank/DDBJ whole genome shotgun (WGS) entry which is preliminary data.</text>
</comment>
<dbReference type="PANTHER" id="PTHR43333:SF1">
    <property type="entry name" value="D-ISOMER SPECIFIC 2-HYDROXYACID DEHYDROGENASE NAD-BINDING DOMAIN-CONTAINING PROTEIN"/>
    <property type="match status" value="1"/>
</dbReference>
<dbReference type="InterPro" id="IPR006140">
    <property type="entry name" value="D-isomer_DH_NAD-bd"/>
</dbReference>
<dbReference type="Proteomes" id="UP000028870">
    <property type="component" value="Unassembled WGS sequence"/>
</dbReference>
<dbReference type="GO" id="GO:0051287">
    <property type="term" value="F:NAD binding"/>
    <property type="evidence" value="ECO:0007669"/>
    <property type="project" value="InterPro"/>
</dbReference>
<dbReference type="Pfam" id="PF02826">
    <property type="entry name" value="2-Hacid_dh_C"/>
    <property type="match status" value="1"/>
</dbReference>
<organism evidence="4 5">
    <name type="scientific">Mycolicibacterium cosmeticum</name>
    <dbReference type="NCBI Taxonomy" id="258533"/>
    <lineage>
        <taxon>Bacteria</taxon>
        <taxon>Bacillati</taxon>
        <taxon>Actinomycetota</taxon>
        <taxon>Actinomycetes</taxon>
        <taxon>Mycobacteriales</taxon>
        <taxon>Mycobacteriaceae</taxon>
        <taxon>Mycolicibacterium</taxon>
    </lineage>
</organism>
<dbReference type="EMBL" id="CCBB010000003">
    <property type="protein sequence ID" value="CDO09114.1"/>
    <property type="molecule type" value="Genomic_DNA"/>
</dbReference>
<dbReference type="eggNOG" id="COG0111">
    <property type="taxonomic scope" value="Bacteria"/>
</dbReference>
<dbReference type="GO" id="GO:0016491">
    <property type="term" value="F:oxidoreductase activity"/>
    <property type="evidence" value="ECO:0007669"/>
    <property type="project" value="UniProtKB-KW"/>
</dbReference>
<name>W9ATM3_MYCCO</name>
<dbReference type="CDD" id="cd12166">
    <property type="entry name" value="2-Hacid_dh_7"/>
    <property type="match status" value="1"/>
</dbReference>
<feature type="domain" description="D-isomer specific 2-hydroxyacid dehydrogenase NAD-binding" evidence="3">
    <location>
        <begin position="104"/>
        <end position="270"/>
    </location>
</feature>
<keyword evidence="1" id="KW-0560">Oxidoreductase</keyword>
<sequence>MSPVKVLVPDDLGVKVLGESPALAAIRYEPGAVWPADGHDAEVVVVGFDNAAAVGAHLAELPRLRLVQTLNAGYEQWLPWIPPGVALSNGRGAHGGSSAEWVVAALLNIFRDLRSFGDQQAAGVWEHRSTETLIGKRVVILGAGDLAVNLAARLAPFETEVTLVGRRPRAGVRALDDLADLLPRADVLVAMLPADASTYRLVDGAVLAQLPDGAVVVNAGRGGAIHTDALLAELTSGRLRAALDVTDPEPLPPGHPLWSAPGLLITPHVAGSTEGAEERAWLVARTQIERHAAGGIPSNVVAGPGAAPE</sequence>
<evidence type="ECO:0000313" key="5">
    <source>
        <dbReference type="Proteomes" id="UP000028870"/>
    </source>
</evidence>
<proteinExistence type="predicted"/>
<reference evidence="4" key="2">
    <citation type="submission" date="2014-03" db="EMBL/GenBank/DDBJ databases">
        <authorList>
            <person name="Urmite Genomes"/>
        </authorList>
    </citation>
    <scope>NUCLEOTIDE SEQUENCE</scope>
    <source>
        <strain evidence="4">DSM 44829</strain>
    </source>
</reference>
<evidence type="ECO:0000256" key="1">
    <source>
        <dbReference type="ARBA" id="ARBA00023002"/>
    </source>
</evidence>
<dbReference type="PANTHER" id="PTHR43333">
    <property type="entry name" value="2-HACID_DH_C DOMAIN-CONTAINING PROTEIN"/>
    <property type="match status" value="1"/>
</dbReference>
<dbReference type="STRING" id="258533.BN977_03934"/>
<dbReference type="SUPFAM" id="SSF52283">
    <property type="entry name" value="Formate/glycerate dehydrogenase catalytic domain-like"/>
    <property type="match status" value="1"/>
</dbReference>
<accession>W9ATM3</accession>
<evidence type="ECO:0000313" key="4">
    <source>
        <dbReference type="EMBL" id="CDO09114.1"/>
    </source>
</evidence>
<dbReference type="Gene3D" id="3.40.50.720">
    <property type="entry name" value="NAD(P)-binding Rossmann-like Domain"/>
    <property type="match status" value="2"/>
</dbReference>
<evidence type="ECO:0000256" key="2">
    <source>
        <dbReference type="ARBA" id="ARBA00023027"/>
    </source>
</evidence>
<dbReference type="AlphaFoldDB" id="W9ATM3"/>